<dbReference type="Pfam" id="PF13395">
    <property type="entry name" value="HNH_4"/>
    <property type="match status" value="1"/>
</dbReference>
<evidence type="ECO:0000256" key="8">
    <source>
        <dbReference type="ARBA" id="ARBA00022884"/>
    </source>
</evidence>
<keyword evidence="8 13" id="KW-0694">RNA-binding</keyword>
<comment type="cofactor">
    <cofactor evidence="1 13">
        <name>Mg(2+)</name>
        <dbReference type="ChEBI" id="CHEBI:18420"/>
    </cofactor>
</comment>
<evidence type="ECO:0000256" key="6">
    <source>
        <dbReference type="ARBA" id="ARBA00022801"/>
    </source>
</evidence>
<evidence type="ECO:0000256" key="12">
    <source>
        <dbReference type="ARBA" id="ARBA00046380"/>
    </source>
</evidence>
<keyword evidence="9 13" id="KW-0051">Antiviral defense</keyword>
<comment type="similarity">
    <text evidence="13">Belongs to the CRISPR-associated Cas9 family.</text>
</comment>
<dbReference type="GO" id="GO:0004519">
    <property type="term" value="F:endonuclease activity"/>
    <property type="evidence" value="ECO:0007669"/>
    <property type="project" value="UniProtKB-UniRule"/>
</dbReference>
<accession>A0A8I0AHE3</accession>
<dbReference type="Pfam" id="PF16593">
    <property type="entry name" value="Cas9-BH"/>
    <property type="match status" value="1"/>
</dbReference>
<feature type="domain" description="HNH Cas9-type" evidence="15">
    <location>
        <begin position="775"/>
        <end position="933"/>
    </location>
</feature>
<evidence type="ECO:0000256" key="13">
    <source>
        <dbReference type="HAMAP-Rule" id="MF_01480"/>
    </source>
</evidence>
<reference evidence="16 17" key="1">
    <citation type="submission" date="2020-08" db="EMBL/GenBank/DDBJ databases">
        <title>Genome public.</title>
        <authorList>
            <person name="Liu C."/>
            <person name="Sun Q."/>
        </authorList>
    </citation>
    <scope>NUCLEOTIDE SEQUENCE [LARGE SCALE GENOMIC DNA]</scope>
    <source>
        <strain evidence="16 17">BX17</strain>
    </source>
</reference>
<dbReference type="Pfam" id="PF16592">
    <property type="entry name" value="Cas9_REC"/>
    <property type="match status" value="1"/>
</dbReference>
<dbReference type="PROSITE" id="PS51749">
    <property type="entry name" value="HNH_CAS9"/>
    <property type="match status" value="1"/>
</dbReference>
<keyword evidence="14" id="KW-0175">Coiled coil</keyword>
<dbReference type="GO" id="GO:0003723">
    <property type="term" value="F:RNA binding"/>
    <property type="evidence" value="ECO:0007669"/>
    <property type="project" value="UniProtKB-UniRule"/>
</dbReference>
<gene>
    <name evidence="13 16" type="primary">cas9</name>
    <name evidence="16" type="ORF">H8S54_16350</name>
</gene>
<evidence type="ECO:0000256" key="10">
    <source>
        <dbReference type="ARBA" id="ARBA00023125"/>
    </source>
</evidence>
<comment type="caution">
    <text evidence="16">The sequence shown here is derived from an EMBL/GenBank/DDBJ whole genome shotgun (WGS) entry which is preliminary data.</text>
</comment>
<sequence length="1346" mass="156522">MENTYYLGLDMGSASLGWAVTDSEYHILKKHGESLWGVRLFDSASTAEERRTFRTSRRRLDRRNWRIQILQEIFAEEISKIDPGFFLRMKESKYYPEDKRDESGNCPELPYALFVDSGFTDKDFHREFPTIYHLRKWLMETEETPDIRLLYLAFHHMIKHRGHFLLSGDISKIKKFDSTFLTLLQNVAEEELDWNLEIDSAQISAIENILKNRNLTRSAKKSQLIRLSGAKTACEKAIFTLISGGTVKLSDIFGNDDLNESERPKISFSDSGYDDYIEAVTLTLGEQFYIIESAKAVYDWSVLADILGDSVSISAAKVKVYEKHKKDLMYLKKIVRSNLSKEDYKNIFVNTDAKLNNYCAYVGMTKKNGRKVSLAGKCCSQIEFYDFLKKNVLSKIDDTVIKEYLENEINCENFLPKQINKGNSVIPYQVHLFELKSILKNMEAKIPFIRENSDKIIQLYEFRIPYYVGPLCGESAGCRGKFSWAVRKSYDKIYPWNFNDVIDTESSAEVFIRRMTNKCTYLAGEDVLPKDSLLYSKFMVLNELNNVKLNGASISPELKQKIYTDVFCRCRKVTQKKLRNYLVCEGIADRTVDITGIDGDFKASLNSFHDFKEKLTGAELNQQEKEMIILNIVLFGEDKKLLKQRLKKLFPKLTEGQMKAICTLSYKGWGKLSKKFLEEVTVPDPETGEFINIITALWKTNDNLMQLLYGPLGFMKYVEDYNSGSEKVSLDYESIENLYVSPAVKRQIWQTLKVVKEIRKCMGTDPKRIFVEMAREKQESKRTESRKKQLLDLYRNYKEEQSEIVSSLEQREDHELRRDKLYLYYTQKGRCMYSGRPIDFEKLWDNNMYDIDHIYPQSRTMDDSLDNRVLVERKENELKEDIYPINPEIQKARKTLWKSLLDGGFISKKKYERLVRTTKFDENELAGFIERQIVETRQGTKIVADILKEAFPNSTIVYVKARTVSNFRQDFELMKVREMNDLHHAKDAYLNIVVGNSYYVKFTQNAAWYIKENPGRTYNLEEMFKPKKRGRVARDIVRNGEIAWKAGEKGTIITVKKVMQKNNILVTRRSYEVKDGLFDQMIMKKGKGQIPIKSSDGRLLDINKYGGYNKATGAYFMLVKSRDKKGREIRSLEFVPLYLKNRIEQNEDAAIEYLEKDRGLKEPQIVLRKIRADTLFDVDGFKMWLSGRSGSQLIFKCANQLILSPNDEKCLKKILKFIQRRKENKNLQIYNVDGILEEDLLRLYDTFLDKLQNTMYKKRLSVQVITLTEKRNNFIKLRIEDKCIVLNEILHMFQSQSGCANLTLIGGPAKAGRIAMNSNITECKSISIINQSSSGIFEKKIDLLKL</sequence>
<comment type="subunit">
    <text evidence="12 13">Monomer. Binds crRNA and tracrRNA.</text>
</comment>
<keyword evidence="11" id="KW-0464">Manganese</keyword>
<dbReference type="Proteomes" id="UP000652847">
    <property type="component" value="Unassembled WGS sequence"/>
</dbReference>
<dbReference type="HAMAP" id="MF_01480">
    <property type="entry name" value="Cas9"/>
    <property type="match status" value="1"/>
</dbReference>
<name>A0A8I0AHE3_9FIRM</name>
<comment type="function">
    <text evidence="13">CRISPR (clustered regularly interspaced short palindromic repeat) is an adaptive immune system that provides protection against mobile genetic elements (viruses, transposable elements and conjugative plasmids). CRISPR clusters contain spacers, sequences complementary to antecedent mobile elements, and target invading nucleic acids. CRISPR clusters are transcribed and processed into CRISPR RNA (crRNA). In type II CRISPR systems correct processing of pre-crRNA requires a trans-encoded small RNA (tracrRNA), endogenous ribonuclease 3 (rnc) and this protein. The tracrRNA serves as a guide for ribonuclease 3-aided processing of pre-crRNA. Subsequently Cas9/crRNA/tracrRNA endonucleolytically cleaves linear or circular dsDNA target complementary to the spacer; Cas9 is inactive in the absence of the 2 guide RNAs (gRNA). Cas9 recognizes the protospacer adjacent motif (PAM) in the CRISPR repeat sequences to help distinguish self versus nonself, as targets within the bacterial CRISPR locus do not have PAMs. PAM recognition is also required for catalytic activity.</text>
</comment>
<comment type="similarity">
    <text evidence="2">Belongs to the CRISPR-associated protein Cas9 family. Subtype II-A subfamily.</text>
</comment>
<proteinExistence type="inferred from homology"/>
<evidence type="ECO:0000256" key="14">
    <source>
        <dbReference type="SAM" id="Coils"/>
    </source>
</evidence>
<evidence type="ECO:0000256" key="11">
    <source>
        <dbReference type="ARBA" id="ARBA00023211"/>
    </source>
</evidence>
<feature type="binding site" evidence="13">
    <location>
        <position position="776"/>
    </location>
    <ligand>
        <name>Mg(2+)</name>
        <dbReference type="ChEBI" id="CHEBI:18420"/>
        <label>2</label>
    </ligand>
</feature>
<evidence type="ECO:0000256" key="2">
    <source>
        <dbReference type="ARBA" id="ARBA00005244"/>
    </source>
</evidence>
<dbReference type="InterPro" id="IPR028629">
    <property type="entry name" value="Cas9"/>
</dbReference>
<feature type="coiled-coil region" evidence="14">
    <location>
        <begin position="773"/>
        <end position="800"/>
    </location>
</feature>
<evidence type="ECO:0000259" key="15">
    <source>
        <dbReference type="PROSITE" id="PS51749"/>
    </source>
</evidence>
<feature type="active site" description="Proton acceptor for HNH nuclease domain" evidence="13">
    <location>
        <position position="853"/>
    </location>
</feature>
<dbReference type="InterPro" id="IPR032237">
    <property type="entry name" value="Cas9_PI"/>
</dbReference>
<dbReference type="InterPro" id="IPR033114">
    <property type="entry name" value="HNH_CAS9"/>
</dbReference>
<dbReference type="InterPro" id="IPR032240">
    <property type="entry name" value="Cas9_REC"/>
</dbReference>
<feature type="binding site" evidence="13">
    <location>
        <position position="10"/>
    </location>
    <ligand>
        <name>Mg(2+)</name>
        <dbReference type="ChEBI" id="CHEBI:18420"/>
        <label>2</label>
    </ligand>
</feature>
<evidence type="ECO:0000256" key="3">
    <source>
        <dbReference type="ARBA" id="ARBA00022722"/>
    </source>
</evidence>
<evidence type="ECO:0000313" key="16">
    <source>
        <dbReference type="EMBL" id="MBC5652632.1"/>
    </source>
</evidence>
<evidence type="ECO:0000256" key="1">
    <source>
        <dbReference type="ARBA" id="ARBA00001946"/>
    </source>
</evidence>
<feature type="binding site" evidence="13">
    <location>
        <position position="776"/>
    </location>
    <ligand>
        <name>Mg(2+)</name>
        <dbReference type="ChEBI" id="CHEBI:18420"/>
        <label>1</label>
    </ligand>
</feature>
<dbReference type="Pfam" id="PF16595">
    <property type="entry name" value="Cas9_PI"/>
    <property type="match status" value="1"/>
</dbReference>
<organism evidence="16 17">
    <name type="scientific">Blautia segnis</name>
    <dbReference type="NCBI Taxonomy" id="2763030"/>
    <lineage>
        <taxon>Bacteria</taxon>
        <taxon>Bacillati</taxon>
        <taxon>Bacillota</taxon>
        <taxon>Clostridia</taxon>
        <taxon>Lachnospirales</taxon>
        <taxon>Lachnospiraceae</taxon>
        <taxon>Blautia</taxon>
    </lineage>
</organism>
<keyword evidence="5 13" id="KW-0255">Endonuclease</keyword>
<protein>
    <recommendedName>
        <fullName evidence="13">CRISPR-associated endonuclease Cas9</fullName>
        <ecNumber evidence="13">3.1.-.-</ecNumber>
    </recommendedName>
</protein>
<dbReference type="EC" id="3.1.-.-" evidence="13"/>
<comment type="domain">
    <text evidence="13">Has 2 endonuclease domains. The discontinuous RuvC-like domain cleaves the target DNA noncomplementary to crRNA while the HNH nuclease domain cleaves the target DNA complementary to crRNA.</text>
</comment>
<dbReference type="GO" id="GO:0003677">
    <property type="term" value="F:DNA binding"/>
    <property type="evidence" value="ECO:0007669"/>
    <property type="project" value="UniProtKB-UniRule"/>
</dbReference>
<feature type="active site" description="For RuvC-like nuclease domain" evidence="13">
    <location>
        <position position="10"/>
    </location>
</feature>
<feature type="binding site" evidence="13">
    <location>
        <position position="772"/>
    </location>
    <ligand>
        <name>Mg(2+)</name>
        <dbReference type="ChEBI" id="CHEBI:18420"/>
        <label>1</label>
    </ligand>
</feature>
<evidence type="ECO:0000313" key="17">
    <source>
        <dbReference type="Proteomes" id="UP000652847"/>
    </source>
</evidence>
<evidence type="ECO:0000256" key="7">
    <source>
        <dbReference type="ARBA" id="ARBA00022842"/>
    </source>
</evidence>
<keyword evidence="10 13" id="KW-0238">DNA-binding</keyword>
<dbReference type="GO" id="GO:0016787">
    <property type="term" value="F:hydrolase activity"/>
    <property type="evidence" value="ECO:0007669"/>
    <property type="project" value="UniProtKB-KW"/>
</dbReference>
<dbReference type="GO" id="GO:0051607">
    <property type="term" value="P:defense response to virus"/>
    <property type="evidence" value="ECO:0007669"/>
    <property type="project" value="UniProtKB-UniRule"/>
</dbReference>
<dbReference type="EMBL" id="JACOOT010000038">
    <property type="protein sequence ID" value="MBC5652632.1"/>
    <property type="molecule type" value="Genomic_DNA"/>
</dbReference>
<feature type="binding site" evidence="13">
    <location>
        <position position="10"/>
    </location>
    <ligand>
        <name>Mg(2+)</name>
        <dbReference type="ChEBI" id="CHEBI:18420"/>
        <label>1</label>
    </ligand>
</feature>
<keyword evidence="3 13" id="KW-0540">Nuclease</keyword>
<dbReference type="GO" id="GO:0043571">
    <property type="term" value="P:maintenance of CRISPR repeat elements"/>
    <property type="evidence" value="ECO:0007669"/>
    <property type="project" value="UniProtKB-UniRule"/>
</dbReference>
<dbReference type="GO" id="GO:0046872">
    <property type="term" value="F:metal ion binding"/>
    <property type="evidence" value="ECO:0007669"/>
    <property type="project" value="UniProtKB-UniRule"/>
</dbReference>
<dbReference type="InterPro" id="IPR032239">
    <property type="entry name" value="Cas9-BH"/>
</dbReference>
<feature type="binding site" evidence="13">
    <location>
        <position position="984"/>
    </location>
    <ligand>
        <name>Mg(2+)</name>
        <dbReference type="ChEBI" id="CHEBI:18420"/>
        <label>2</label>
    </ligand>
</feature>
<keyword evidence="7 13" id="KW-0460">Magnesium</keyword>
<evidence type="ECO:0000256" key="9">
    <source>
        <dbReference type="ARBA" id="ARBA00023118"/>
    </source>
</evidence>
<keyword evidence="4 13" id="KW-0479">Metal-binding</keyword>
<dbReference type="InterPro" id="IPR055228">
    <property type="entry name" value="Cas9_RuvC"/>
</dbReference>
<keyword evidence="6 13" id="KW-0378">Hydrolase</keyword>
<keyword evidence="17" id="KW-1185">Reference proteome</keyword>
<dbReference type="InterPro" id="IPR003615">
    <property type="entry name" value="HNH_nuc"/>
</dbReference>
<dbReference type="Pfam" id="PF22702">
    <property type="entry name" value="Cas9_RuvC"/>
    <property type="match status" value="1"/>
</dbReference>
<evidence type="ECO:0000256" key="5">
    <source>
        <dbReference type="ARBA" id="ARBA00022759"/>
    </source>
</evidence>
<dbReference type="Gene3D" id="1.10.30.50">
    <property type="match status" value="1"/>
</dbReference>
<dbReference type="RefSeq" id="WP_186901834.1">
    <property type="nucleotide sequence ID" value="NZ_JACOOT010000038.1"/>
</dbReference>
<evidence type="ECO:0000256" key="4">
    <source>
        <dbReference type="ARBA" id="ARBA00022723"/>
    </source>
</evidence>
<dbReference type="NCBIfam" id="TIGR01865">
    <property type="entry name" value="cas_Csn1"/>
    <property type="match status" value="1"/>
</dbReference>